<gene>
    <name evidence="1" type="ORF">KPL71_026660</name>
</gene>
<name>A0ACB8I116_CITSI</name>
<dbReference type="EMBL" id="CM039178">
    <property type="protein sequence ID" value="KAH9680725.1"/>
    <property type="molecule type" value="Genomic_DNA"/>
</dbReference>
<evidence type="ECO:0000313" key="1">
    <source>
        <dbReference type="EMBL" id="KAH9680725.1"/>
    </source>
</evidence>
<reference evidence="2" key="1">
    <citation type="journal article" date="2023" name="Hortic. Res.">
        <title>A chromosome-level phased genome enabling allele-level studies in sweet orange: a case study on citrus Huanglongbing tolerance.</title>
        <authorList>
            <person name="Wu B."/>
            <person name="Yu Q."/>
            <person name="Deng Z."/>
            <person name="Duan Y."/>
            <person name="Luo F."/>
            <person name="Gmitter F. Jr."/>
        </authorList>
    </citation>
    <scope>NUCLEOTIDE SEQUENCE [LARGE SCALE GENOMIC DNA]</scope>
    <source>
        <strain evidence="2">cv. Valencia</strain>
    </source>
</reference>
<protein>
    <submittedName>
        <fullName evidence="1">SWIM-type domain-containing protein</fullName>
    </submittedName>
</protein>
<accession>A0ACB8I116</accession>
<comment type="caution">
    <text evidence="1">The sequence shown here is derived from an EMBL/GenBank/DDBJ whole genome shotgun (WGS) entry which is preliminary data.</text>
</comment>
<dbReference type="Proteomes" id="UP000829398">
    <property type="component" value="Chromosome 9"/>
</dbReference>
<organism evidence="1 2">
    <name type="scientific">Citrus sinensis</name>
    <name type="common">Sweet orange</name>
    <name type="synonym">Citrus aurantium var. sinensis</name>
    <dbReference type="NCBI Taxonomy" id="2711"/>
    <lineage>
        <taxon>Eukaryota</taxon>
        <taxon>Viridiplantae</taxon>
        <taxon>Streptophyta</taxon>
        <taxon>Embryophyta</taxon>
        <taxon>Tracheophyta</taxon>
        <taxon>Spermatophyta</taxon>
        <taxon>Magnoliopsida</taxon>
        <taxon>eudicotyledons</taxon>
        <taxon>Gunneridae</taxon>
        <taxon>Pentapetalae</taxon>
        <taxon>rosids</taxon>
        <taxon>malvids</taxon>
        <taxon>Sapindales</taxon>
        <taxon>Rutaceae</taxon>
        <taxon>Aurantioideae</taxon>
        <taxon>Citrus</taxon>
    </lineage>
</organism>
<evidence type="ECO:0000313" key="2">
    <source>
        <dbReference type="Proteomes" id="UP000829398"/>
    </source>
</evidence>
<proteinExistence type="predicted"/>
<sequence length="1074" mass="122223">MDKDDDITIFVTYKDKTHNLGIIDRDKFNRVSVINKVMVRVYGRKMLFEEKFNLSIWQPWDCKEAQIDTDKDLIFQLKKHNHHLIYYMQLHLDKIPQSHVCAAKRVLFQPSEVNPFTSPQTNSPTTLNFNDPIPLPVHNSANRTDSNIIPNDTLLPKLEAEILINATTTIMKCLVAPDYVQSQPNSQKTPSLTITKLQNKFDANSDLFEDFLDTYFRSPTQNHTTFPTQTQAVTSTQTSDIEHMHEVSDNNSDKTSCYTPESPSQQLPQTFTQSPNLSPLLNEHKDIEQTSEAAITPVYQNDMASSPLTQNPESQHVYASNLFNDSSEQAGRLNSKSAAAAEYDSEDGVFSLLDSDEDPAHPLSAPNVINPAVNTVSEPQLAFVLSDDSDGDCMLSDYESDNDDLGIVSDNEVNGVLAKMEAIFRENMYIPGWDPVIFRVGMYFRSFRVLAWAIRQYAIENKFKYNCPWFLHAARTRFGGVYLLKRLHNVHTCSRELDNPECTAEFIAAKYGQTFIDHPDTKVDFIQDELRRIYCYHESSYRLIRSYAQMILNKMPEALALVSVIRFPGEQSRTHFDRVILSFPALRDGFKADCRPFIGIDGCHLKGPYKGVLLSAVAIDANTGIFPIAACVCSVENTSTWTWFLGHLKTFLEDRRQLTFMCDKQKGIQNALALEFPNAHVRLCARHILANLKAKHPHTNFKPYFWAAARACNRRNFDKAMTDLMKEDEGVYETLRRLPVKFWSRHAFDNSCKTDHCTNNMTESFNAWLGVQRKVPLVSMLEWIRKTLMKRMVNRRKKAEACESDIPKKIYDKMMKNLQIESSNPVARASEWLKELGQFISPLLNRGSYLSTYAGIIHPIPDKSSWPITAGDEIFPPMMKGPPGRPKMNRRREADEVPAEKRRYRMQCKYCKEFGHNKRGCPINPLNANKSTRHYKSNLKGYMTRIRSATRGQQGRTNSIFDSAPGNGSTVSYMQAHEQVRVTVEVHEPQEAQMPPAKKNKIGNHEGPSGTKKIISRLPANIQPDAPWLGVQGKKIMAACGITLREKHNGPKRSELKNIDKGKGPAFPPDMVRQ</sequence>
<keyword evidence="2" id="KW-1185">Reference proteome</keyword>